<dbReference type="Proteomes" id="UP000237351">
    <property type="component" value="Chromosome"/>
</dbReference>
<sequence>MKKNLKKSRQLDFEEQHNIDEAKPSKSAVHAVVKEAEIAQEPETTVSVSAILKNARRKKGVNLSEVASDLRISQRYVTALEEGDRAHLPERVYTLGFVRSYAKYLNLDEEQILSQFKVEVLGDPLKLKLVFPKPVAEANSPRDLIIIFSTVAVILGFGGWLAYSKFNGNITQNDASEQEILESDPVNDENVAQPVEDSEESIVSNETQIPETLNQDEAEADVKNTASADTVTKSQDETPSKIIEAKDTQTTTPEIPAVQLIFTGESWIEVKDNEGKILVRKNFRLGESYVLPQKLGLKLSTGNAGAVKLSVDGKEGTVLGKVGEIKRISLEPETLKSYINAH</sequence>
<organism evidence="4 5">
    <name type="scientific">Candidatus Nucleicultrix amoebiphila FS5</name>
    <dbReference type="NCBI Taxonomy" id="1414854"/>
    <lineage>
        <taxon>Bacteria</taxon>
        <taxon>Pseudomonadati</taxon>
        <taxon>Pseudomonadota</taxon>
        <taxon>Alphaproteobacteria</taxon>
        <taxon>Holosporales</taxon>
        <taxon>Candidatus Nucleicultricaceae</taxon>
        <taxon>Candidatus Nucleicultrix</taxon>
    </lineage>
</organism>
<feature type="region of interest" description="Disordered" evidence="1">
    <location>
        <begin position="184"/>
        <end position="237"/>
    </location>
</feature>
<dbReference type="InterPro" id="IPR025194">
    <property type="entry name" value="RodZ-like_C"/>
</dbReference>
<evidence type="ECO:0000259" key="3">
    <source>
        <dbReference type="PROSITE" id="PS50943"/>
    </source>
</evidence>
<feature type="transmembrane region" description="Helical" evidence="2">
    <location>
        <begin position="144"/>
        <end position="163"/>
    </location>
</feature>
<gene>
    <name evidence="4" type="ORF">GQ61_08280</name>
</gene>
<keyword evidence="2" id="KW-1133">Transmembrane helix</keyword>
<keyword evidence="5" id="KW-1185">Reference proteome</keyword>
<dbReference type="PANTHER" id="PTHR34475">
    <property type="match status" value="1"/>
</dbReference>
<keyword evidence="2" id="KW-0812">Transmembrane</keyword>
<feature type="domain" description="HTH cro/C1-type" evidence="3">
    <location>
        <begin position="52"/>
        <end position="112"/>
    </location>
</feature>
<dbReference type="Pfam" id="PF13464">
    <property type="entry name" value="RodZ_C"/>
    <property type="match status" value="1"/>
</dbReference>
<accession>A0A1W6N612</accession>
<keyword evidence="2" id="KW-0472">Membrane</keyword>
<dbReference type="KEGG" id="naf:GQ61_08280"/>
<dbReference type="SMART" id="SM00530">
    <property type="entry name" value="HTH_XRE"/>
    <property type="match status" value="1"/>
</dbReference>
<evidence type="ECO:0000256" key="2">
    <source>
        <dbReference type="SAM" id="Phobius"/>
    </source>
</evidence>
<feature type="compositionally biased region" description="Polar residues" evidence="1">
    <location>
        <begin position="224"/>
        <end position="233"/>
    </location>
</feature>
<feature type="compositionally biased region" description="Basic and acidic residues" evidence="1">
    <location>
        <begin position="9"/>
        <end position="24"/>
    </location>
</feature>
<proteinExistence type="predicted"/>
<feature type="region of interest" description="Disordered" evidence="1">
    <location>
        <begin position="1"/>
        <end position="26"/>
    </location>
</feature>
<dbReference type="CDD" id="cd00093">
    <property type="entry name" value="HTH_XRE"/>
    <property type="match status" value="1"/>
</dbReference>
<dbReference type="STRING" id="1414854.GQ61_08280"/>
<evidence type="ECO:0000313" key="4">
    <source>
        <dbReference type="EMBL" id="ARN85284.1"/>
    </source>
</evidence>
<protein>
    <recommendedName>
        <fullName evidence="3">HTH cro/C1-type domain-containing protein</fullName>
    </recommendedName>
</protein>
<name>A0A1W6N612_9PROT</name>
<dbReference type="InterPro" id="IPR001387">
    <property type="entry name" value="Cro/C1-type_HTH"/>
</dbReference>
<dbReference type="PANTHER" id="PTHR34475:SF1">
    <property type="entry name" value="CYTOSKELETON PROTEIN RODZ"/>
    <property type="match status" value="1"/>
</dbReference>
<feature type="compositionally biased region" description="Polar residues" evidence="1">
    <location>
        <begin position="201"/>
        <end position="213"/>
    </location>
</feature>
<dbReference type="RefSeq" id="WP_085784836.1">
    <property type="nucleotide sequence ID" value="NZ_CP008743.1"/>
</dbReference>
<dbReference type="AlphaFoldDB" id="A0A1W6N612"/>
<evidence type="ECO:0000256" key="1">
    <source>
        <dbReference type="SAM" id="MobiDB-lite"/>
    </source>
</evidence>
<evidence type="ECO:0000313" key="5">
    <source>
        <dbReference type="Proteomes" id="UP000237351"/>
    </source>
</evidence>
<reference evidence="4 5" key="1">
    <citation type="submission" date="2014-06" db="EMBL/GenBank/DDBJ databases">
        <title>The genome of the endonuclear symbiont Nucleicultrix amoebiphila.</title>
        <authorList>
            <person name="Schulz F."/>
            <person name="Horn M."/>
        </authorList>
    </citation>
    <scope>NUCLEOTIDE SEQUENCE [LARGE SCALE GENOMIC DNA]</scope>
    <source>
        <strain evidence="4 5">FS5</strain>
    </source>
</reference>
<dbReference type="OrthoDB" id="9790252at2"/>
<dbReference type="InterPro" id="IPR010982">
    <property type="entry name" value="Lambda_DNA-bd_dom_sf"/>
</dbReference>
<dbReference type="SUPFAM" id="SSF47413">
    <property type="entry name" value="lambda repressor-like DNA-binding domains"/>
    <property type="match status" value="1"/>
</dbReference>
<dbReference type="Pfam" id="PF13413">
    <property type="entry name" value="HTH_25"/>
    <property type="match status" value="1"/>
</dbReference>
<dbReference type="GO" id="GO:0003677">
    <property type="term" value="F:DNA binding"/>
    <property type="evidence" value="ECO:0007669"/>
    <property type="project" value="InterPro"/>
</dbReference>
<dbReference type="InterPro" id="IPR050400">
    <property type="entry name" value="Bact_Cytoskel_RodZ"/>
</dbReference>
<dbReference type="PROSITE" id="PS50943">
    <property type="entry name" value="HTH_CROC1"/>
    <property type="match status" value="1"/>
</dbReference>
<dbReference type="EMBL" id="CP008743">
    <property type="protein sequence ID" value="ARN85284.1"/>
    <property type="molecule type" value="Genomic_DNA"/>
</dbReference>
<dbReference type="Gene3D" id="1.10.260.40">
    <property type="entry name" value="lambda repressor-like DNA-binding domains"/>
    <property type="match status" value="1"/>
</dbReference>